<accession>A0A3B0MHE6</accession>
<comment type="subcellular location">
    <subcellularLocation>
        <location evidence="1">Nucleus</location>
    </subcellularLocation>
</comment>
<name>A0A3B0MHE6_THEAN</name>
<evidence type="ECO:0000256" key="6">
    <source>
        <dbReference type="SAM" id="MobiDB-lite"/>
    </source>
</evidence>
<evidence type="ECO:0000256" key="5">
    <source>
        <dbReference type="ARBA" id="ARBA00023242"/>
    </source>
</evidence>
<evidence type="ECO:0000256" key="4">
    <source>
        <dbReference type="ARBA" id="ARBA00023163"/>
    </source>
</evidence>
<dbReference type="Pfam" id="PF00847">
    <property type="entry name" value="AP2"/>
    <property type="match status" value="1"/>
</dbReference>
<protein>
    <submittedName>
        <fullName evidence="9">AP2 domain containing protein, putative</fullName>
    </submittedName>
</protein>
<feature type="compositionally biased region" description="Polar residues" evidence="6">
    <location>
        <begin position="730"/>
        <end position="746"/>
    </location>
</feature>
<dbReference type="VEuPathDB" id="PiroplasmaDB:TA19920"/>
<dbReference type="GO" id="GO:0003677">
    <property type="term" value="F:DNA binding"/>
    <property type="evidence" value="ECO:0007669"/>
    <property type="project" value="UniProtKB-KW"/>
</dbReference>
<evidence type="ECO:0000313" key="9">
    <source>
        <dbReference type="EMBL" id="SVP89437.1"/>
    </source>
</evidence>
<feature type="region of interest" description="Disordered" evidence="6">
    <location>
        <begin position="153"/>
        <end position="176"/>
    </location>
</feature>
<keyword evidence="2" id="KW-0805">Transcription regulation</keyword>
<evidence type="ECO:0000256" key="2">
    <source>
        <dbReference type="ARBA" id="ARBA00023015"/>
    </source>
</evidence>
<dbReference type="AlphaFoldDB" id="A0A3B0MHE6"/>
<evidence type="ECO:0000256" key="1">
    <source>
        <dbReference type="ARBA" id="ARBA00004123"/>
    </source>
</evidence>
<evidence type="ECO:0000259" key="7">
    <source>
        <dbReference type="Pfam" id="PF00847"/>
    </source>
</evidence>
<dbReference type="GO" id="GO:0003700">
    <property type="term" value="F:DNA-binding transcription factor activity"/>
    <property type="evidence" value="ECO:0007669"/>
    <property type="project" value="InterPro"/>
</dbReference>
<dbReference type="GO" id="GO:0005634">
    <property type="term" value="C:nucleus"/>
    <property type="evidence" value="ECO:0007669"/>
    <property type="project" value="UniProtKB-SubCell"/>
</dbReference>
<gene>
    <name evidence="8" type="ORF">TAT_000013000</name>
    <name evidence="9" type="ORF">TAV_000012800</name>
</gene>
<keyword evidence="4" id="KW-0804">Transcription</keyword>
<feature type="region of interest" description="Disordered" evidence="6">
    <location>
        <begin position="208"/>
        <end position="230"/>
    </location>
</feature>
<feature type="compositionally biased region" description="Basic and acidic residues" evidence="6">
    <location>
        <begin position="215"/>
        <end position="224"/>
    </location>
</feature>
<evidence type="ECO:0000256" key="3">
    <source>
        <dbReference type="ARBA" id="ARBA00023125"/>
    </source>
</evidence>
<feature type="region of interest" description="Disordered" evidence="6">
    <location>
        <begin position="730"/>
        <end position="783"/>
    </location>
</feature>
<dbReference type="EMBL" id="UIVS01000001">
    <property type="protein sequence ID" value="SVP89437.1"/>
    <property type="molecule type" value="Genomic_DNA"/>
</dbReference>
<feature type="compositionally biased region" description="Polar residues" evidence="6">
    <location>
        <begin position="687"/>
        <end position="701"/>
    </location>
</feature>
<sequence length="830" mass="94628">MNNDTSVDYSSGHKNPENSVDNSSHSLKENTNVNDVDTLLSCINLWQKENKENSKLQKLDTFKNISTNPYNSTDALLKQDINKINGTINEGFMNLLALKPDVEEGKMTHEELYKHSTGIQNNSIVNLENKNIISNLNYPIDYYYDKMELSRHNGKDNASTNANSSDGTMGNGQSEFTSRSITKTMGSNNLKPEGNGDLSSFNQIKRVADTDNVDDNQKHVDYNRENTNSNANYVNYKSANYENNNLQDQQNVDVNYIEEFKGMVGNLINGENYQASNQMINASNRNFQHDNILTSDNVMIDRDFDDEFENEVNPILSMCNRQDAIITERDILGYGKSDSNLELLSTASNENKTPQNNMDMIKDVSVNCQIDQILNTKEEVEPEKIRGVCFCKSDNSWTAWWTEKGKSRKKAFKLSLYGYEEARKKAIEHRLYIEEILPELKEKKVKSAKRKQPTTSTATTSINSMATANVTPRTDKEEATAKEDGIFRGTRYRSKEKNDDTGVYFKENIWYATWIDPFGMKNINSFPVTKDLPFLAARNKAVNAYNMNSFVTNAKKSIQNNYLQVNPNHQNFITPNNHFNNSDRTNDPTLNTMTNSADRANKYSNINNNLIYEMSKRRKLNMEGPLGSKIDGYEYFKNLEKKIDDEIERNRLRAMQYSGMEREPIPSTQTSQNPQIFLQNVQEYRSQDPENVQQNEGGNNRTETKLNSHHCKIKLERSILDEIEKAIKKSLTQSSNQQSESRTVIANETESSENIIENVNEEVQSSANHQEPGEEILTNEDGKPDKLFENVNALCISHAGLDKQFSVSIIPTYIQGPHQTQLLTFVILSS</sequence>
<keyword evidence="3" id="KW-0238">DNA-binding</keyword>
<feature type="region of interest" description="Disordered" evidence="6">
    <location>
        <begin position="1"/>
        <end position="29"/>
    </location>
</feature>
<dbReference type="Gene3D" id="1.20.5.2050">
    <property type="match status" value="1"/>
</dbReference>
<dbReference type="InterPro" id="IPR001471">
    <property type="entry name" value="AP2/ERF_dom"/>
</dbReference>
<keyword evidence="5" id="KW-0539">Nucleus</keyword>
<feature type="compositionally biased region" description="Low complexity" evidence="6">
    <location>
        <begin position="747"/>
        <end position="763"/>
    </location>
</feature>
<feature type="region of interest" description="Disordered" evidence="6">
    <location>
        <begin position="687"/>
        <end position="707"/>
    </location>
</feature>
<proteinExistence type="predicted"/>
<dbReference type="EMBL" id="UIVT01000001">
    <property type="protein sequence ID" value="SVP88267.1"/>
    <property type="molecule type" value="Genomic_DNA"/>
</dbReference>
<organism evidence="9">
    <name type="scientific">Theileria annulata</name>
    <dbReference type="NCBI Taxonomy" id="5874"/>
    <lineage>
        <taxon>Eukaryota</taxon>
        <taxon>Sar</taxon>
        <taxon>Alveolata</taxon>
        <taxon>Apicomplexa</taxon>
        <taxon>Aconoidasida</taxon>
        <taxon>Piroplasmida</taxon>
        <taxon>Theileriidae</taxon>
        <taxon>Theileria</taxon>
    </lineage>
</organism>
<reference evidence="9" key="1">
    <citation type="submission" date="2018-07" db="EMBL/GenBank/DDBJ databases">
        <authorList>
            <person name="Quirk P.G."/>
            <person name="Krulwich T.A."/>
        </authorList>
    </citation>
    <scope>NUCLEOTIDE SEQUENCE</scope>
    <source>
        <strain evidence="9">Anand</strain>
    </source>
</reference>
<feature type="domain" description="AP2/ERF" evidence="7">
    <location>
        <begin position="384"/>
        <end position="435"/>
    </location>
</feature>
<feature type="compositionally biased region" description="Polar residues" evidence="6">
    <location>
        <begin position="156"/>
        <end position="176"/>
    </location>
</feature>
<evidence type="ECO:0000313" key="8">
    <source>
        <dbReference type="EMBL" id="SVP88267.1"/>
    </source>
</evidence>